<dbReference type="EMBL" id="BJYS01000029">
    <property type="protein sequence ID" value="GEO05954.1"/>
    <property type="molecule type" value="Genomic_DNA"/>
</dbReference>
<keyword evidence="1" id="KW-0732">Signal</keyword>
<proteinExistence type="predicted"/>
<feature type="chain" id="PRO_5021902411" evidence="1">
    <location>
        <begin position="28"/>
        <end position="141"/>
    </location>
</feature>
<sequence>MIKAFLKYLLPLCIVLLAFLGQLTAHAPTDSAYLSPVNQLKRSVQASLALGQPEYSFLIKATDSDTRKGSKIVATVEKEAEEVESSSAKKFLESSTFFTAVLSGQIFAYLFKSLEKYLAFCKSYSSFSSHRWYLLFRVFRI</sequence>
<comment type="caution">
    <text evidence="2">The sequence shown here is derived from an EMBL/GenBank/DDBJ whole genome shotgun (WGS) entry which is preliminary data.</text>
</comment>
<evidence type="ECO:0000256" key="1">
    <source>
        <dbReference type="SAM" id="SignalP"/>
    </source>
</evidence>
<accession>A0A512B1W4</accession>
<dbReference type="OrthoDB" id="894423at2"/>
<name>A0A512B1W4_9BACT</name>
<evidence type="ECO:0000313" key="2">
    <source>
        <dbReference type="EMBL" id="GEO05954.1"/>
    </source>
</evidence>
<dbReference type="Proteomes" id="UP000321532">
    <property type="component" value="Unassembled WGS sequence"/>
</dbReference>
<gene>
    <name evidence="2" type="ORF">AAE02nite_36180</name>
</gene>
<dbReference type="AlphaFoldDB" id="A0A512B1W4"/>
<protein>
    <submittedName>
        <fullName evidence="2">Uncharacterized protein</fullName>
    </submittedName>
</protein>
<feature type="signal peptide" evidence="1">
    <location>
        <begin position="1"/>
        <end position="27"/>
    </location>
</feature>
<organism evidence="2 3">
    <name type="scientific">Adhaeribacter aerolatus</name>
    <dbReference type="NCBI Taxonomy" id="670289"/>
    <lineage>
        <taxon>Bacteria</taxon>
        <taxon>Pseudomonadati</taxon>
        <taxon>Bacteroidota</taxon>
        <taxon>Cytophagia</taxon>
        <taxon>Cytophagales</taxon>
        <taxon>Hymenobacteraceae</taxon>
        <taxon>Adhaeribacter</taxon>
    </lineage>
</organism>
<keyword evidence="3" id="KW-1185">Reference proteome</keyword>
<dbReference type="RefSeq" id="WP_146901051.1">
    <property type="nucleotide sequence ID" value="NZ_BJYS01000029.1"/>
</dbReference>
<reference evidence="2 3" key="1">
    <citation type="submission" date="2019-07" db="EMBL/GenBank/DDBJ databases">
        <title>Whole genome shotgun sequence of Adhaeribacter aerolatus NBRC 106133.</title>
        <authorList>
            <person name="Hosoyama A."/>
            <person name="Uohara A."/>
            <person name="Ohji S."/>
            <person name="Ichikawa N."/>
        </authorList>
    </citation>
    <scope>NUCLEOTIDE SEQUENCE [LARGE SCALE GENOMIC DNA]</scope>
    <source>
        <strain evidence="2 3">NBRC 106133</strain>
    </source>
</reference>
<evidence type="ECO:0000313" key="3">
    <source>
        <dbReference type="Proteomes" id="UP000321532"/>
    </source>
</evidence>